<gene>
    <name evidence="3" type="ORF">MGAL_10B070410</name>
</gene>
<dbReference type="SUPFAM" id="SSF56436">
    <property type="entry name" value="C-type lectin-like"/>
    <property type="match status" value="1"/>
</dbReference>
<dbReference type="Proteomes" id="UP000596742">
    <property type="component" value="Unassembled WGS sequence"/>
</dbReference>
<dbReference type="AlphaFoldDB" id="A0A8B6HA77"/>
<dbReference type="InterPro" id="IPR016187">
    <property type="entry name" value="CTDL_fold"/>
</dbReference>
<evidence type="ECO:0000313" key="3">
    <source>
        <dbReference type="EMBL" id="VDI76143.1"/>
    </source>
</evidence>
<dbReference type="OrthoDB" id="6162957at2759"/>
<keyword evidence="1" id="KW-1015">Disulfide bond</keyword>
<dbReference type="Pfam" id="PF00059">
    <property type="entry name" value="Lectin_C"/>
    <property type="match status" value="1"/>
</dbReference>
<reference evidence="3" key="1">
    <citation type="submission" date="2018-11" db="EMBL/GenBank/DDBJ databases">
        <authorList>
            <person name="Alioto T."/>
            <person name="Alioto T."/>
        </authorList>
    </citation>
    <scope>NUCLEOTIDE SEQUENCE</scope>
</reference>
<dbReference type="InterPro" id="IPR001304">
    <property type="entry name" value="C-type_lectin-like"/>
</dbReference>
<feature type="domain" description="C-type lectin" evidence="2">
    <location>
        <begin position="1"/>
        <end position="66"/>
    </location>
</feature>
<feature type="non-terminal residue" evidence="3">
    <location>
        <position position="71"/>
    </location>
</feature>
<dbReference type="PROSITE" id="PS00615">
    <property type="entry name" value="C_TYPE_LECTIN_1"/>
    <property type="match status" value="1"/>
</dbReference>
<comment type="caution">
    <text evidence="3">The sequence shown here is derived from an EMBL/GenBank/DDBJ whole genome shotgun (WGS) entry which is preliminary data.</text>
</comment>
<evidence type="ECO:0000259" key="2">
    <source>
        <dbReference type="PROSITE" id="PS50041"/>
    </source>
</evidence>
<evidence type="ECO:0000256" key="1">
    <source>
        <dbReference type="ARBA" id="ARBA00023157"/>
    </source>
</evidence>
<dbReference type="EMBL" id="UYJE01009728">
    <property type="protein sequence ID" value="VDI76143.1"/>
    <property type="molecule type" value="Genomic_DNA"/>
</dbReference>
<organism evidence="3 4">
    <name type="scientific">Mytilus galloprovincialis</name>
    <name type="common">Mediterranean mussel</name>
    <dbReference type="NCBI Taxonomy" id="29158"/>
    <lineage>
        <taxon>Eukaryota</taxon>
        <taxon>Metazoa</taxon>
        <taxon>Spiralia</taxon>
        <taxon>Lophotrochozoa</taxon>
        <taxon>Mollusca</taxon>
        <taxon>Bivalvia</taxon>
        <taxon>Autobranchia</taxon>
        <taxon>Pteriomorphia</taxon>
        <taxon>Mytilida</taxon>
        <taxon>Mytiloidea</taxon>
        <taxon>Mytilidae</taxon>
        <taxon>Mytilinae</taxon>
        <taxon>Mytilus</taxon>
    </lineage>
</organism>
<dbReference type="Gene3D" id="3.10.100.10">
    <property type="entry name" value="Mannose-Binding Protein A, subunit A"/>
    <property type="match status" value="1"/>
</dbReference>
<sequence>HNYWIGVIDLKEGIWRWTYDQSKAVFTKWYPGYGAKGTGSNCVQLHNGRTDWYDYDCHHKTQYICESNFCF</sequence>
<dbReference type="PROSITE" id="PS50041">
    <property type="entry name" value="C_TYPE_LECTIN_2"/>
    <property type="match status" value="1"/>
</dbReference>
<evidence type="ECO:0000313" key="4">
    <source>
        <dbReference type="Proteomes" id="UP000596742"/>
    </source>
</evidence>
<protein>
    <recommendedName>
        <fullName evidence="2">C-type lectin domain-containing protein</fullName>
    </recommendedName>
</protein>
<dbReference type="InterPro" id="IPR018378">
    <property type="entry name" value="C-type_lectin_CS"/>
</dbReference>
<dbReference type="InterPro" id="IPR016186">
    <property type="entry name" value="C-type_lectin-like/link_sf"/>
</dbReference>
<accession>A0A8B6HA77</accession>
<dbReference type="CDD" id="cd00037">
    <property type="entry name" value="CLECT"/>
    <property type="match status" value="1"/>
</dbReference>
<keyword evidence="4" id="KW-1185">Reference proteome</keyword>
<proteinExistence type="predicted"/>
<name>A0A8B6HA77_MYTGA</name>